<evidence type="ECO:0000256" key="6">
    <source>
        <dbReference type="ARBA" id="ARBA00022691"/>
    </source>
</evidence>
<feature type="region of interest" description="Disordered" evidence="11">
    <location>
        <begin position="464"/>
        <end position="483"/>
    </location>
</feature>
<dbReference type="PANTHER" id="PTHR22884">
    <property type="entry name" value="SET DOMAIN PROTEINS"/>
    <property type="match status" value="1"/>
</dbReference>
<dbReference type="Gene3D" id="2.170.270.10">
    <property type="entry name" value="SET domain"/>
    <property type="match status" value="1"/>
</dbReference>
<feature type="region of interest" description="Disordered" evidence="11">
    <location>
        <begin position="133"/>
        <end position="159"/>
    </location>
</feature>
<evidence type="ECO:0000259" key="15">
    <source>
        <dbReference type="PROSITE" id="PS51215"/>
    </source>
</evidence>
<evidence type="ECO:0000256" key="4">
    <source>
        <dbReference type="ARBA" id="ARBA00022603"/>
    </source>
</evidence>
<feature type="region of interest" description="Disordered" evidence="11">
    <location>
        <begin position="206"/>
        <end position="235"/>
    </location>
</feature>
<dbReference type="PROSITE" id="PS51050">
    <property type="entry name" value="ZF_CW"/>
    <property type="match status" value="1"/>
</dbReference>
<dbReference type="GO" id="GO:0032259">
    <property type="term" value="P:methylation"/>
    <property type="evidence" value="ECO:0007669"/>
    <property type="project" value="UniProtKB-KW"/>
</dbReference>
<dbReference type="PROSITE" id="PS51215">
    <property type="entry name" value="AWS"/>
    <property type="match status" value="1"/>
</dbReference>
<protein>
    <submittedName>
        <fullName evidence="16">OLC1v1016428C1</fullName>
    </submittedName>
</protein>
<accession>A0AAV1E7G8</accession>
<dbReference type="Pfam" id="PF07496">
    <property type="entry name" value="zf-CW"/>
    <property type="match status" value="1"/>
</dbReference>
<feature type="region of interest" description="Disordered" evidence="11">
    <location>
        <begin position="356"/>
        <end position="375"/>
    </location>
</feature>
<keyword evidence="8" id="KW-0863">Zinc-finger</keyword>
<dbReference type="GO" id="GO:0005694">
    <property type="term" value="C:chromosome"/>
    <property type="evidence" value="ECO:0007669"/>
    <property type="project" value="UniProtKB-SubCell"/>
</dbReference>
<dbReference type="InterPro" id="IPR044437">
    <property type="entry name" value="SETD2/Set2_SET"/>
</dbReference>
<feature type="region of interest" description="Disordered" evidence="11">
    <location>
        <begin position="532"/>
        <end position="582"/>
    </location>
</feature>
<proteinExistence type="predicted"/>
<feature type="region of interest" description="Disordered" evidence="11">
    <location>
        <begin position="416"/>
        <end position="445"/>
    </location>
</feature>
<dbReference type="SMART" id="SM00570">
    <property type="entry name" value="AWS"/>
    <property type="match status" value="1"/>
</dbReference>
<evidence type="ECO:0000256" key="8">
    <source>
        <dbReference type="ARBA" id="ARBA00022771"/>
    </source>
</evidence>
<evidence type="ECO:0000256" key="2">
    <source>
        <dbReference type="ARBA" id="ARBA00004286"/>
    </source>
</evidence>
<dbReference type="InterPro" id="IPR011124">
    <property type="entry name" value="Znf_CW"/>
</dbReference>
<dbReference type="Pfam" id="PF17907">
    <property type="entry name" value="AWS"/>
    <property type="match status" value="1"/>
</dbReference>
<keyword evidence="3" id="KW-0158">Chromosome</keyword>
<evidence type="ECO:0000259" key="13">
    <source>
        <dbReference type="PROSITE" id="PS50868"/>
    </source>
</evidence>
<feature type="domain" description="SET" evidence="12">
    <location>
        <begin position="800"/>
        <end position="917"/>
    </location>
</feature>
<comment type="subcellular location">
    <subcellularLocation>
        <location evidence="2">Chromosome</location>
    </subcellularLocation>
    <subcellularLocation>
        <location evidence="1">Nucleus</location>
    </subcellularLocation>
</comment>
<keyword evidence="7" id="KW-0479">Metal-binding</keyword>
<evidence type="ECO:0000256" key="5">
    <source>
        <dbReference type="ARBA" id="ARBA00022679"/>
    </source>
</evidence>
<dbReference type="Pfam" id="PF00856">
    <property type="entry name" value="SET"/>
    <property type="match status" value="1"/>
</dbReference>
<keyword evidence="6" id="KW-0949">S-adenosyl-L-methionine</keyword>
<dbReference type="PROSITE" id="PS50868">
    <property type="entry name" value="POST_SET"/>
    <property type="match status" value="1"/>
</dbReference>
<evidence type="ECO:0000259" key="14">
    <source>
        <dbReference type="PROSITE" id="PS51050"/>
    </source>
</evidence>
<evidence type="ECO:0000313" key="16">
    <source>
        <dbReference type="EMBL" id="CAI9115513.1"/>
    </source>
</evidence>
<reference evidence="16" key="1">
    <citation type="submission" date="2023-03" db="EMBL/GenBank/DDBJ databases">
        <authorList>
            <person name="Julca I."/>
        </authorList>
    </citation>
    <scope>NUCLEOTIDE SEQUENCE</scope>
</reference>
<evidence type="ECO:0000256" key="11">
    <source>
        <dbReference type="SAM" id="MobiDB-lite"/>
    </source>
</evidence>
<keyword evidence="9" id="KW-0862">Zinc</keyword>
<dbReference type="GO" id="GO:0008270">
    <property type="term" value="F:zinc ion binding"/>
    <property type="evidence" value="ECO:0007669"/>
    <property type="project" value="UniProtKB-KW"/>
</dbReference>
<feature type="domain" description="AWS" evidence="15">
    <location>
        <begin position="748"/>
        <end position="798"/>
    </location>
</feature>
<dbReference type="Proteomes" id="UP001161247">
    <property type="component" value="Chromosome 8"/>
</dbReference>
<evidence type="ECO:0000256" key="3">
    <source>
        <dbReference type="ARBA" id="ARBA00022454"/>
    </source>
</evidence>
<dbReference type="InterPro" id="IPR046341">
    <property type="entry name" value="SET_dom_sf"/>
</dbReference>
<evidence type="ECO:0000256" key="9">
    <source>
        <dbReference type="ARBA" id="ARBA00022833"/>
    </source>
</evidence>
<dbReference type="FunFam" id="2.170.270.10:FF:000035">
    <property type="entry name" value="Histone-lysine N-methyltransferase"/>
    <property type="match status" value="1"/>
</dbReference>
<feature type="domain" description="CW-type" evidence="14">
    <location>
        <begin position="634"/>
        <end position="688"/>
    </location>
</feature>
<keyword evidence="17" id="KW-1185">Reference proteome</keyword>
<dbReference type="GO" id="GO:0046975">
    <property type="term" value="F:histone H3K36 methyltransferase activity"/>
    <property type="evidence" value="ECO:0007669"/>
    <property type="project" value="InterPro"/>
</dbReference>
<sequence>MLSGITLGAGGYVPDFIENSSVLDSTSGVGKCSAAQESPEMYCMRNGVTSKRLDDRELPGAHAAADTFEPFAIDGLSSRYEQETAGFDSHEEAALLRNDEEEDGFVNGFGDEGTVWSKLNDSLITSPDVTCPSPYESSKVTSEVHEENKTPRGARSCKRASSNKVLLNFSSLQFNRRKRTVRKQARSTVWGLLGSDAPTLDQNVTLNIHPEKPKRSRKSRVADKGKQGKSGNHSSVKLTKERCIPTGPISLKVKFGKEILSTLKVMPISGSTEEDSEAEKDSFDPSKTIEDLSQEQIPGIMTAQSCVGYLEKASEMHLANAESIGANIDTPNDLEVSPLGVEDDKEVVTIESRVSDLGTSPDSEVINPTPDADISEKDPEILCHALNSTTSYLGSDNDVTFTKICKNDGEEKRKNFHEQTGNDCVSDEVPSPENLTNIVGSPKSGQEDIVGDVSYYSAASTSTSESASLNTLPMEGSLENPVPCSSMTELAISSDAAKDGSLTEANLSPKFAVKQELVKSNKCGTLLSCSKGKKLPKSSSVRKEKKSSSGAPNPSSNRGKATKTKSKKEKSSGKQSRKNKKDFDEILHEMGNRAETGFNAISGMEELREAGGRSESVVDISKKNTASPEVIQQFISPSAWVSCDDCGKWRRIPVALADQINETKCRWICKDNMDEGFADCSIPQEKSNADINAELDISDASCEEDECDLPLDSSQSKQKQLTVTQQSPWTLIKSNLFLHRRRKNQPIDEIMVCHCKPPSDGQAGCGDGCLNRMLNIECINGTCPCGDSCSNQKFQKRRYAKLKSIKCGKKGYGLQLLEDVSEGKFLIEYVGEVLDMHAYESRQKEYALKGHRHFYFMTLNGSEVIDASAKGNLGRFINHSCEPNCRTEKWMVNGEVCVGIFALRDIKKGEEVTFDYNYVRVFGAAAKKCVCGSSQCRGYIGGDPENAEEIVQGDSDEEYPEPVMVRGNGNINRNPSKTISRTKFLNGKEIRPEKDVAEADGQMDRALPVTKDLNVSPEEHARVSSGEDKIFIEGSTTAMMSSENTKEIRVSNRSSGLHAVIQLGEIPSPSDDITSENTSPAPEECSVTEKSISKQGSDGDSLYKLSDGIDLLKGSKSSVGEDRIVTLKSHTCTHISKKSTSVKKKKAKTDVVDVQKAPEIVNKVHTLPFSPKRLLEAISSGRFEAVQEKLNQLLDKDGGISKRKDASRGYLKLLLLTATSDAGGHGQAIQSNRDLSMILDALLKTKSKTVLVDVINKNGLQMLHNIMKRSRKEFTKIPVLRKLLKVLEYMASREIITSEHINWGPRCPGVESFVDSMLKLTEHSDRQVHQIARSFRDRWIPRCFRKYVGTNRDDSWMEFHRGSSHDRTSAVHPNWTDSALGPSEPSDCVAKPPVAMSNFDTKMPEDSPESRSKRKRKSRWDEPSKEISPLGPETNGCDGAQMDEDLPPGFCSPAKRPLREPDAYSDDNDHVYERIGCANHPGGVAIGHVQQRFISRFPVAYGVPMPVVEKFGIHESEMSENWIVAPGMPFQPFPPLPPYPRDRSKYQEMGQVVQKPEQDSHSQVSLDFHNHPTTFGSAVGMDLDGSDQSDVRRVRVSDNLSRKYFRQQKWNKEITGGRRNWRKDDWGPT</sequence>
<feature type="compositionally biased region" description="Basic and acidic residues" evidence="11">
    <location>
        <begin position="1402"/>
        <end position="1411"/>
    </location>
</feature>
<feature type="region of interest" description="Disordered" evidence="11">
    <location>
        <begin position="1363"/>
        <end position="1467"/>
    </location>
</feature>
<gene>
    <name evidence="16" type="ORF">OLC1_LOCUS22030</name>
</gene>
<evidence type="ECO:0000313" key="17">
    <source>
        <dbReference type="Proteomes" id="UP001161247"/>
    </source>
</evidence>
<dbReference type="PROSITE" id="PS50280">
    <property type="entry name" value="SET"/>
    <property type="match status" value="1"/>
</dbReference>
<dbReference type="SMART" id="SM00317">
    <property type="entry name" value="SET"/>
    <property type="match status" value="1"/>
</dbReference>
<dbReference type="InterPro" id="IPR001214">
    <property type="entry name" value="SET_dom"/>
</dbReference>
<evidence type="ECO:0000256" key="1">
    <source>
        <dbReference type="ARBA" id="ARBA00004123"/>
    </source>
</evidence>
<dbReference type="InterPro" id="IPR050777">
    <property type="entry name" value="SET2_Histone-Lys_MeTrsfase"/>
</dbReference>
<dbReference type="EMBL" id="OX459125">
    <property type="protein sequence ID" value="CAI9115513.1"/>
    <property type="molecule type" value="Genomic_DNA"/>
</dbReference>
<dbReference type="GO" id="GO:0005634">
    <property type="term" value="C:nucleus"/>
    <property type="evidence" value="ECO:0007669"/>
    <property type="project" value="UniProtKB-SubCell"/>
</dbReference>
<name>A0AAV1E7G8_OLDCO</name>
<organism evidence="16 17">
    <name type="scientific">Oldenlandia corymbosa var. corymbosa</name>
    <dbReference type="NCBI Taxonomy" id="529605"/>
    <lineage>
        <taxon>Eukaryota</taxon>
        <taxon>Viridiplantae</taxon>
        <taxon>Streptophyta</taxon>
        <taxon>Embryophyta</taxon>
        <taxon>Tracheophyta</taxon>
        <taxon>Spermatophyta</taxon>
        <taxon>Magnoliopsida</taxon>
        <taxon>eudicotyledons</taxon>
        <taxon>Gunneridae</taxon>
        <taxon>Pentapetalae</taxon>
        <taxon>asterids</taxon>
        <taxon>lamiids</taxon>
        <taxon>Gentianales</taxon>
        <taxon>Rubiaceae</taxon>
        <taxon>Rubioideae</taxon>
        <taxon>Spermacoceae</taxon>
        <taxon>Hedyotis-Oldenlandia complex</taxon>
        <taxon>Oldenlandia</taxon>
    </lineage>
</organism>
<dbReference type="InterPro" id="IPR006560">
    <property type="entry name" value="AWS_dom"/>
</dbReference>
<dbReference type="SUPFAM" id="SSF82199">
    <property type="entry name" value="SET domain"/>
    <property type="match status" value="1"/>
</dbReference>
<evidence type="ECO:0000259" key="12">
    <source>
        <dbReference type="PROSITE" id="PS50280"/>
    </source>
</evidence>
<evidence type="ECO:0000256" key="10">
    <source>
        <dbReference type="ARBA" id="ARBA00023242"/>
    </source>
</evidence>
<dbReference type="Gene3D" id="3.30.40.100">
    <property type="match status" value="1"/>
</dbReference>
<keyword evidence="5" id="KW-0808">Transferase</keyword>
<dbReference type="CDD" id="cd19172">
    <property type="entry name" value="SET_SETD2"/>
    <property type="match status" value="1"/>
</dbReference>
<keyword evidence="10" id="KW-0539">Nucleus</keyword>
<feature type="domain" description="Post-SET" evidence="13">
    <location>
        <begin position="925"/>
        <end position="941"/>
    </location>
</feature>
<evidence type="ECO:0000256" key="7">
    <source>
        <dbReference type="ARBA" id="ARBA00022723"/>
    </source>
</evidence>
<dbReference type="InterPro" id="IPR003616">
    <property type="entry name" value="Post-SET_dom"/>
</dbReference>
<keyword evidence="4" id="KW-0489">Methyltransferase</keyword>
<feature type="compositionally biased region" description="Basic and acidic residues" evidence="11">
    <location>
        <begin position="1457"/>
        <end position="1467"/>
    </location>
</feature>